<dbReference type="NCBIfam" id="TIGR03647">
    <property type="entry name" value="Na_symport_sm"/>
    <property type="match status" value="1"/>
</dbReference>
<feature type="compositionally biased region" description="Low complexity" evidence="1">
    <location>
        <begin position="136"/>
        <end position="167"/>
    </location>
</feature>
<evidence type="ECO:0000259" key="3">
    <source>
        <dbReference type="Pfam" id="PF13937"/>
    </source>
</evidence>
<sequence length="174" mass="18830">MHKRSQTGEREAVGATPAAAGGAELDWHGAAAQIAVRHWRRTLGLVAVLMVIGFAVTFVPQFWAREWAGVRFAGWPLPFYMGAQGSILTDIGLIVIYAWLQRSNDARYRRELHALREAHRASLGLDDEALADDRASATSGRASSRTFPVSGASRTSGTSRASSTSRADPAPDLR</sequence>
<evidence type="ECO:0000256" key="2">
    <source>
        <dbReference type="SAM" id="Phobius"/>
    </source>
</evidence>
<dbReference type="Proteomes" id="UP000367825">
    <property type="component" value="Unassembled WGS sequence"/>
</dbReference>
<keyword evidence="2" id="KW-0472">Membrane</keyword>
<protein>
    <recommendedName>
        <fullName evidence="3">Sodium symporter small subunit domain-containing protein</fullName>
    </recommendedName>
</protein>
<accession>A0A5E4XJ75</accession>
<evidence type="ECO:0000313" key="5">
    <source>
        <dbReference type="Proteomes" id="UP000367825"/>
    </source>
</evidence>
<evidence type="ECO:0000256" key="1">
    <source>
        <dbReference type="SAM" id="MobiDB-lite"/>
    </source>
</evidence>
<dbReference type="RefSeq" id="WP_206111417.1">
    <property type="nucleotide sequence ID" value="NZ_CABPSC010000018.1"/>
</dbReference>
<organism evidence="4 5">
    <name type="scientific">Pandoraea nosoerga</name>
    <dbReference type="NCBI Taxonomy" id="2508296"/>
    <lineage>
        <taxon>Bacteria</taxon>
        <taxon>Pseudomonadati</taxon>
        <taxon>Pseudomonadota</taxon>
        <taxon>Betaproteobacteria</taxon>
        <taxon>Burkholderiales</taxon>
        <taxon>Burkholderiaceae</taxon>
        <taxon>Pandoraea</taxon>
    </lineage>
</organism>
<dbReference type="InterPro" id="IPR019886">
    <property type="entry name" value="Na_symporter_ssu"/>
</dbReference>
<name>A0A5E4XJ75_9BURK</name>
<feature type="region of interest" description="Disordered" evidence="1">
    <location>
        <begin position="134"/>
        <end position="174"/>
    </location>
</feature>
<feature type="transmembrane region" description="Helical" evidence="2">
    <location>
        <begin position="43"/>
        <end position="64"/>
    </location>
</feature>
<reference evidence="4 5" key="1">
    <citation type="submission" date="2019-08" db="EMBL/GenBank/DDBJ databases">
        <authorList>
            <person name="Peeters C."/>
        </authorList>
    </citation>
    <scope>NUCLEOTIDE SEQUENCE [LARGE SCALE GENOMIC DNA]</scope>
    <source>
        <strain evidence="4 5">LMG 31109</strain>
    </source>
</reference>
<dbReference type="Pfam" id="PF13937">
    <property type="entry name" value="DUF4212"/>
    <property type="match status" value="1"/>
</dbReference>
<feature type="transmembrane region" description="Helical" evidence="2">
    <location>
        <begin position="79"/>
        <end position="100"/>
    </location>
</feature>
<evidence type="ECO:0000313" key="4">
    <source>
        <dbReference type="EMBL" id="VVE36220.1"/>
    </source>
</evidence>
<keyword evidence="5" id="KW-1185">Reference proteome</keyword>
<keyword evidence="2" id="KW-0812">Transmembrane</keyword>
<dbReference type="AlphaFoldDB" id="A0A5E4XJ75"/>
<feature type="domain" description="Sodium symporter small subunit" evidence="3">
    <location>
        <begin position="37"/>
        <end position="109"/>
    </location>
</feature>
<keyword evidence="2" id="KW-1133">Transmembrane helix</keyword>
<proteinExistence type="predicted"/>
<gene>
    <name evidence="4" type="ORF">PNO31109_03907</name>
</gene>
<dbReference type="EMBL" id="CABPSC010000018">
    <property type="protein sequence ID" value="VVE36220.1"/>
    <property type="molecule type" value="Genomic_DNA"/>
</dbReference>